<name>A0ABD1FDB1_HYPHA</name>
<protein>
    <recommendedName>
        <fullName evidence="2">RNA helicase</fullName>
        <ecNumber evidence="2">3.6.4.13</ecNumber>
    </recommendedName>
</protein>
<dbReference type="InterPro" id="IPR045055">
    <property type="entry name" value="DNA2/NAM7-like"/>
</dbReference>
<dbReference type="GO" id="GO:0005694">
    <property type="term" value="C:chromosome"/>
    <property type="evidence" value="ECO:0007669"/>
    <property type="project" value="UniProtKB-ARBA"/>
</dbReference>
<dbReference type="InterPro" id="IPR027417">
    <property type="entry name" value="P-loop_NTPase"/>
</dbReference>
<dbReference type="Gene3D" id="3.40.50.300">
    <property type="entry name" value="P-loop containing nucleotide triphosphate hydrolases"/>
    <property type="match status" value="3"/>
</dbReference>
<feature type="domain" description="DNA2/NAM7 helicase helicase" evidence="8">
    <location>
        <begin position="554"/>
        <end position="622"/>
    </location>
</feature>
<dbReference type="InterPro" id="IPR049080">
    <property type="entry name" value="MOV-10-like_beta-barrel"/>
</dbReference>
<evidence type="ECO:0000313" key="11">
    <source>
        <dbReference type="EMBL" id="KAL1516146.1"/>
    </source>
</evidence>
<comment type="similarity">
    <text evidence="1">Belongs to the DNA2/NAM7 helicase family. SDE3 subfamily.</text>
</comment>
<dbReference type="EC" id="3.6.4.13" evidence="2"/>
<keyword evidence="5" id="KW-0347">Helicase</keyword>
<feature type="domain" description="DNA2/NAM7 helicase helicase" evidence="8">
    <location>
        <begin position="439"/>
        <end position="523"/>
    </location>
</feature>
<evidence type="ECO:0000259" key="8">
    <source>
        <dbReference type="Pfam" id="PF13086"/>
    </source>
</evidence>
<dbReference type="GO" id="GO:0005524">
    <property type="term" value="F:ATP binding"/>
    <property type="evidence" value="ECO:0007669"/>
    <property type="project" value="UniProtKB-KW"/>
</dbReference>
<dbReference type="InterPro" id="IPR047187">
    <property type="entry name" value="SF1_C_Upf1"/>
</dbReference>
<dbReference type="Proteomes" id="UP001566132">
    <property type="component" value="Unassembled WGS sequence"/>
</dbReference>
<dbReference type="Pfam" id="PF13086">
    <property type="entry name" value="AAA_11"/>
    <property type="match status" value="2"/>
</dbReference>
<keyword evidence="6" id="KW-0067">ATP-binding</keyword>
<feature type="domain" description="Helicase MOV-10-like beta-barrel" evidence="10">
    <location>
        <begin position="300"/>
        <end position="383"/>
    </location>
</feature>
<keyword evidence="4" id="KW-0378">Hydrolase</keyword>
<dbReference type="PANTHER" id="PTHR10887">
    <property type="entry name" value="DNA2/NAM7 HELICASE FAMILY"/>
    <property type="match status" value="1"/>
</dbReference>
<dbReference type="FunFam" id="3.40.50.300:FF:000326">
    <property type="entry name" value="P-loop containing nucleoside triphosphate hydrolase"/>
    <property type="match status" value="1"/>
</dbReference>
<dbReference type="GO" id="GO:0016787">
    <property type="term" value="F:hydrolase activity"/>
    <property type="evidence" value="ECO:0007669"/>
    <property type="project" value="UniProtKB-KW"/>
</dbReference>
<dbReference type="PANTHER" id="PTHR10887:SF419">
    <property type="entry name" value="RNA HELICASE MOV10L1"/>
    <property type="match status" value="1"/>
</dbReference>
<dbReference type="Pfam" id="PF21634">
    <property type="entry name" value="MOV-10_beta-barrel"/>
    <property type="match status" value="1"/>
</dbReference>
<evidence type="ECO:0000256" key="4">
    <source>
        <dbReference type="ARBA" id="ARBA00022801"/>
    </source>
</evidence>
<dbReference type="AlphaFoldDB" id="A0ABD1FDB1"/>
<evidence type="ECO:0000259" key="9">
    <source>
        <dbReference type="Pfam" id="PF13087"/>
    </source>
</evidence>
<feature type="domain" description="DNA2/NAM7 helicase-like C-terminal" evidence="9">
    <location>
        <begin position="630"/>
        <end position="847"/>
    </location>
</feature>
<comment type="caution">
    <text evidence="11">The sequence shown here is derived from an EMBL/GenBank/DDBJ whole genome shotgun (WGS) entry which is preliminary data.</text>
</comment>
<gene>
    <name evidence="11" type="ORF">ABEB36_000065</name>
</gene>
<keyword evidence="12" id="KW-1185">Reference proteome</keyword>
<sequence>MMEDPNIILKSKKKCQICHDEELTPAHEGTIKHKINKILQIYQESKCFTSIPQTGIELEVDLKMLNGFDYNFIAEPDKRGNHTLNITPEQFIKHNNELHFFCNIKNVMDDENHSIVLLHAGILTSFKPYSIIFPNGETKFEKYVRIQRGDSYTVIIKLKLDECCDGVFNIPVGFYIQTLTGKSEAESAFLLTRSFIVTIEEPTTENNISVGPRPQNNEIWNVNHVMKPTKSSHSRDRYPIKERHVNTFIFGLKKNFKDGVYEEIMNTLVPGHVTLKNYRDFFHSLLWLEETAHILGLAMYNMENVKLLLHSNKDVEIEVPGLAEKRPSVIKGDVIEVRMPGDHTSYQGIVVRVTEKSVLLGHFNKMLYEILNVYPDLGFQVRFIQNRLQYERMHRAVDIIVNNGYVNYLFPNDNLVPRHIHETITLTESDLRNKNVFRNREQYMAISKIINSSDNLPYIVWGPPGTGKTDTIVETVYQMKRLTKTKRFLMCAPSNAACNLLTERLAEFCSKEELKRIMSESCDKSEVKANIVKFCNLVINSSGGYNTVRCFDSLKNCRIVVTTLMYAPNLQGVFNPDMIFIDEAAQAREPEVLCAISLLSKEGNVVVLAGDSKQLGPLVLSKVCNKYNFDVSLLERLMECPMYKNDKDHNYMTMLKMNFRSHAEILKLPNKIFYDNLLQPVSALAQNDPIAKTFIYKLIVKNQKYSNKGSPIEFCSVLGKERKEHNSPSYFNSSEVSMVIKYVEALLNIRFQNTKMNVSATDIGVITPYIKQCFKLRNALRKYKDVEVGTTEAFQGREKRIIIISTVRAQNDLLLYDEKYKVGFVAEPKRYNVAITRAKSKLIVIANPLVICKNEKWRQLMEQAKSLGTLCGTPIPDRNQDEVKIILDRLETMKLAN</sequence>
<dbReference type="GO" id="GO:0003724">
    <property type="term" value="F:RNA helicase activity"/>
    <property type="evidence" value="ECO:0007669"/>
    <property type="project" value="UniProtKB-EC"/>
</dbReference>
<dbReference type="InterPro" id="IPR041677">
    <property type="entry name" value="DNA2/NAM7_AAA_11"/>
</dbReference>
<evidence type="ECO:0000256" key="3">
    <source>
        <dbReference type="ARBA" id="ARBA00022741"/>
    </source>
</evidence>
<reference evidence="11 12" key="1">
    <citation type="submission" date="2024-05" db="EMBL/GenBank/DDBJ databases">
        <title>Genetic variation in Jamaican populations of the coffee berry borer (Hypothenemus hampei).</title>
        <authorList>
            <person name="Errbii M."/>
            <person name="Myrie A."/>
        </authorList>
    </citation>
    <scope>NUCLEOTIDE SEQUENCE [LARGE SCALE GENOMIC DNA]</scope>
    <source>
        <strain evidence="11">JA-Hopewell-2020-01-JO</strain>
        <tissue evidence="11">Whole body</tissue>
    </source>
</reference>
<proteinExistence type="inferred from homology"/>
<evidence type="ECO:0000256" key="2">
    <source>
        <dbReference type="ARBA" id="ARBA00012552"/>
    </source>
</evidence>
<evidence type="ECO:0000259" key="10">
    <source>
        <dbReference type="Pfam" id="PF21634"/>
    </source>
</evidence>
<comment type="catalytic activity">
    <reaction evidence="7">
        <text>ATP + H2O = ADP + phosphate + H(+)</text>
        <dbReference type="Rhea" id="RHEA:13065"/>
        <dbReference type="ChEBI" id="CHEBI:15377"/>
        <dbReference type="ChEBI" id="CHEBI:15378"/>
        <dbReference type="ChEBI" id="CHEBI:30616"/>
        <dbReference type="ChEBI" id="CHEBI:43474"/>
        <dbReference type="ChEBI" id="CHEBI:456216"/>
        <dbReference type="EC" id="3.6.4.13"/>
    </reaction>
</comment>
<dbReference type="Pfam" id="PF13087">
    <property type="entry name" value="AAA_12"/>
    <property type="match status" value="1"/>
</dbReference>
<evidence type="ECO:0000256" key="7">
    <source>
        <dbReference type="ARBA" id="ARBA00047984"/>
    </source>
</evidence>
<keyword evidence="3" id="KW-0547">Nucleotide-binding</keyword>
<evidence type="ECO:0000256" key="6">
    <source>
        <dbReference type="ARBA" id="ARBA00022840"/>
    </source>
</evidence>
<dbReference type="CDD" id="cd18808">
    <property type="entry name" value="SF1_C_Upf1"/>
    <property type="match status" value="1"/>
</dbReference>
<evidence type="ECO:0000256" key="1">
    <source>
        <dbReference type="ARBA" id="ARBA00005601"/>
    </source>
</evidence>
<accession>A0ABD1FDB1</accession>
<dbReference type="SUPFAM" id="SSF52540">
    <property type="entry name" value="P-loop containing nucleoside triphosphate hydrolases"/>
    <property type="match status" value="1"/>
</dbReference>
<dbReference type="InterPro" id="IPR041679">
    <property type="entry name" value="DNA2/NAM7-like_C"/>
</dbReference>
<evidence type="ECO:0000313" key="12">
    <source>
        <dbReference type="Proteomes" id="UP001566132"/>
    </source>
</evidence>
<dbReference type="EMBL" id="JBDJPC010000001">
    <property type="protein sequence ID" value="KAL1516146.1"/>
    <property type="molecule type" value="Genomic_DNA"/>
</dbReference>
<evidence type="ECO:0000256" key="5">
    <source>
        <dbReference type="ARBA" id="ARBA00022806"/>
    </source>
</evidence>
<organism evidence="11 12">
    <name type="scientific">Hypothenemus hampei</name>
    <name type="common">Coffee berry borer</name>
    <dbReference type="NCBI Taxonomy" id="57062"/>
    <lineage>
        <taxon>Eukaryota</taxon>
        <taxon>Metazoa</taxon>
        <taxon>Ecdysozoa</taxon>
        <taxon>Arthropoda</taxon>
        <taxon>Hexapoda</taxon>
        <taxon>Insecta</taxon>
        <taxon>Pterygota</taxon>
        <taxon>Neoptera</taxon>
        <taxon>Endopterygota</taxon>
        <taxon>Coleoptera</taxon>
        <taxon>Polyphaga</taxon>
        <taxon>Cucujiformia</taxon>
        <taxon>Curculionidae</taxon>
        <taxon>Scolytinae</taxon>
        <taxon>Hypothenemus</taxon>
    </lineage>
</organism>